<evidence type="ECO:0000313" key="4">
    <source>
        <dbReference type="EMBL" id="PUE51935.1"/>
    </source>
</evidence>
<dbReference type="OrthoDB" id="271711at2"/>
<dbReference type="SUPFAM" id="SSF48179">
    <property type="entry name" value="6-phosphogluconate dehydrogenase C-terminal domain-like"/>
    <property type="match status" value="1"/>
</dbReference>
<organism evidence="4 5">
    <name type="scientific">Limnohabitans parvus II-B4</name>
    <dbReference type="NCBI Taxonomy" id="1293052"/>
    <lineage>
        <taxon>Bacteria</taxon>
        <taxon>Pseudomonadati</taxon>
        <taxon>Pseudomonadota</taxon>
        <taxon>Betaproteobacteria</taxon>
        <taxon>Burkholderiales</taxon>
        <taxon>Comamonadaceae</taxon>
        <taxon>Limnohabitans</taxon>
    </lineage>
</organism>
<dbReference type="InterPro" id="IPR013118">
    <property type="entry name" value="Mannitol_DH_C"/>
</dbReference>
<accession>A0A315E5T6</accession>
<proteinExistence type="predicted"/>
<dbReference type="InterPro" id="IPR013131">
    <property type="entry name" value="Mannitol_DH_N"/>
</dbReference>
<dbReference type="AlphaFoldDB" id="A0A315E5T6"/>
<evidence type="ECO:0000259" key="3">
    <source>
        <dbReference type="Pfam" id="PF08125"/>
    </source>
</evidence>
<reference evidence="4 5" key="1">
    <citation type="submission" date="2017-04" db="EMBL/GenBank/DDBJ databases">
        <title>Unexpected and diverse lifestyles within the genus Limnohabitans.</title>
        <authorList>
            <person name="Kasalicky V."/>
            <person name="Mehrshad M."/>
            <person name="Andrei S.-A."/>
            <person name="Salcher M."/>
            <person name="Kratochvilova H."/>
            <person name="Simek K."/>
            <person name="Ghai R."/>
        </authorList>
    </citation>
    <scope>NUCLEOTIDE SEQUENCE [LARGE SCALE GENOMIC DNA]</scope>
    <source>
        <strain evidence="4 5">II-B4</strain>
    </source>
</reference>
<dbReference type="InterPro" id="IPR050988">
    <property type="entry name" value="Mannitol_DH/Oxidoreductase"/>
</dbReference>
<name>A0A315E5T6_9BURK</name>
<feature type="domain" description="Mannitol dehydrogenase C-terminal" evidence="3">
    <location>
        <begin position="265"/>
        <end position="455"/>
    </location>
</feature>
<dbReference type="Gene3D" id="1.10.1040.10">
    <property type="entry name" value="N-(1-d-carboxylethyl)-l-norvaline Dehydrogenase, domain 2"/>
    <property type="match status" value="1"/>
</dbReference>
<dbReference type="InterPro" id="IPR036291">
    <property type="entry name" value="NAD(P)-bd_dom_sf"/>
</dbReference>
<dbReference type="GO" id="GO:0016616">
    <property type="term" value="F:oxidoreductase activity, acting on the CH-OH group of donors, NAD or NADP as acceptor"/>
    <property type="evidence" value="ECO:0007669"/>
    <property type="project" value="TreeGrafter"/>
</dbReference>
<dbReference type="EMBL" id="NESN01000005">
    <property type="protein sequence ID" value="PUE51935.1"/>
    <property type="molecule type" value="Genomic_DNA"/>
</dbReference>
<dbReference type="SUPFAM" id="SSF51735">
    <property type="entry name" value="NAD(P)-binding Rossmann-fold domains"/>
    <property type="match status" value="1"/>
</dbReference>
<dbReference type="Proteomes" id="UP000250790">
    <property type="component" value="Unassembled WGS sequence"/>
</dbReference>
<evidence type="ECO:0000313" key="5">
    <source>
        <dbReference type="Proteomes" id="UP000250790"/>
    </source>
</evidence>
<gene>
    <name evidence="4" type="ORF">B9Z37_12705</name>
</gene>
<dbReference type="Pfam" id="PF01232">
    <property type="entry name" value="Mannitol_dh"/>
    <property type="match status" value="1"/>
</dbReference>
<dbReference type="InterPro" id="IPR013328">
    <property type="entry name" value="6PGD_dom2"/>
</dbReference>
<dbReference type="Gene3D" id="3.40.50.720">
    <property type="entry name" value="NAD(P)-binding Rossmann-like Domain"/>
    <property type="match status" value="1"/>
</dbReference>
<feature type="domain" description="Mannitol dehydrogenase N-terminal" evidence="2">
    <location>
        <begin position="28"/>
        <end position="246"/>
    </location>
</feature>
<evidence type="ECO:0000256" key="1">
    <source>
        <dbReference type="ARBA" id="ARBA00023002"/>
    </source>
</evidence>
<keyword evidence="5" id="KW-1185">Reference proteome</keyword>
<comment type="caution">
    <text evidence="4">The sequence shown here is derived from an EMBL/GenBank/DDBJ whole genome shotgun (WGS) entry which is preliminary data.</text>
</comment>
<dbReference type="Pfam" id="PF08125">
    <property type="entry name" value="Mannitol_dh_C"/>
    <property type="match status" value="1"/>
</dbReference>
<protein>
    <submittedName>
        <fullName evidence="4">Mannitol dehydrogenase</fullName>
    </submittedName>
</protein>
<dbReference type="RefSeq" id="WP_108313390.1">
    <property type="nucleotide sequence ID" value="NZ_NESN01000005.1"/>
</dbReference>
<dbReference type="InterPro" id="IPR008927">
    <property type="entry name" value="6-PGluconate_DH-like_C_sf"/>
</dbReference>
<dbReference type="PANTHER" id="PTHR43362">
    <property type="entry name" value="MANNITOL DEHYDROGENASE DSF1-RELATED"/>
    <property type="match status" value="1"/>
</dbReference>
<dbReference type="InterPro" id="IPR000669">
    <property type="entry name" value="Mannitol_DH"/>
</dbReference>
<sequence>MKLSALTLASLPAAIQTPTYDRTAHAPGVVHLGLGAFHRAHQAMVFDQLLASGDTRWGIHGVGMTRPDLVNPLRAQDGLYAVRIADAKGVKWQVPGALWRTSVATTERDAVVQAIAAPATRWVTLTVTEKGYTPALGQLLLDGLRLRQQAGLPGITIASCDNLQGNGHKLQALVKAEIPAKHTTPQDAQLLVWLDTHCAFPCSMVDRIVPAATAEVMAAAQEALGLQDACALSTEGFWEWVIENRFADPADASLLQSAGVRVTDDVHSYEEAKLRMLNGSHTAMALIGAVTARPFIANCIGAEHIRTFVHQLMGREVSPHLSRSDWAEYRNALIARFANPHLKHSVHQIATDSSQKIPQRWPPSVLGQIAQGASFEHHALAAAVFVRYTLGVDEQGQTYTLNDPQAASLMALGAAQRTEPETCVRALLAREDLWGSALPQHAAWIARVTHWHQQVMQHGVDKAIQQLLAQEA</sequence>
<dbReference type="PANTHER" id="PTHR43362:SF1">
    <property type="entry name" value="MANNITOL DEHYDROGENASE 2-RELATED"/>
    <property type="match status" value="1"/>
</dbReference>
<keyword evidence="1" id="KW-0560">Oxidoreductase</keyword>
<evidence type="ECO:0000259" key="2">
    <source>
        <dbReference type="Pfam" id="PF01232"/>
    </source>
</evidence>
<dbReference type="PRINTS" id="PR00084">
    <property type="entry name" value="MTLDHDRGNASE"/>
</dbReference>